<evidence type="ECO:0000313" key="2">
    <source>
        <dbReference type="EMBL" id="EAY28460.1"/>
    </source>
</evidence>
<gene>
    <name evidence="2" type="ORF">M23134_04023</name>
</gene>
<accession>A1ZMT0</accession>
<dbReference type="Proteomes" id="UP000004095">
    <property type="component" value="Unassembled WGS sequence"/>
</dbReference>
<dbReference type="OrthoDB" id="1143655at2"/>
<dbReference type="Gene3D" id="1.10.101.10">
    <property type="entry name" value="PGBD-like superfamily/PGBD"/>
    <property type="match status" value="1"/>
</dbReference>
<dbReference type="RefSeq" id="WP_002698205.1">
    <property type="nucleotide sequence ID" value="NZ_AAWS01000016.1"/>
</dbReference>
<evidence type="ECO:0000313" key="3">
    <source>
        <dbReference type="Proteomes" id="UP000004095"/>
    </source>
</evidence>
<feature type="domain" description="Peptidoglycan binding-like" evidence="1">
    <location>
        <begin position="159"/>
        <end position="208"/>
    </location>
</feature>
<comment type="caution">
    <text evidence="2">The sequence shown here is derived from an EMBL/GenBank/DDBJ whole genome shotgun (WGS) entry which is preliminary data.</text>
</comment>
<reference evidence="2 3" key="1">
    <citation type="submission" date="2007-01" db="EMBL/GenBank/DDBJ databases">
        <authorList>
            <person name="Haygood M."/>
            <person name="Podell S."/>
            <person name="Anderson C."/>
            <person name="Hopkinson B."/>
            <person name="Roe K."/>
            <person name="Barbeau K."/>
            <person name="Gaasterland T."/>
            <person name="Ferriera S."/>
            <person name="Johnson J."/>
            <person name="Kravitz S."/>
            <person name="Beeson K."/>
            <person name="Sutton G."/>
            <person name="Rogers Y.-H."/>
            <person name="Friedman R."/>
            <person name="Frazier M."/>
            <person name="Venter J.C."/>
        </authorList>
    </citation>
    <scope>NUCLEOTIDE SEQUENCE [LARGE SCALE GENOMIC DNA]</scope>
    <source>
        <strain evidence="2 3">ATCC 23134</strain>
    </source>
</reference>
<evidence type="ECO:0000259" key="1">
    <source>
        <dbReference type="Pfam" id="PF01471"/>
    </source>
</evidence>
<dbReference type="InterPro" id="IPR036366">
    <property type="entry name" value="PGBDSf"/>
</dbReference>
<dbReference type="InterPro" id="IPR002477">
    <property type="entry name" value="Peptidoglycan-bd-like"/>
</dbReference>
<keyword evidence="3" id="KW-1185">Reference proteome</keyword>
<dbReference type="InterPro" id="IPR036365">
    <property type="entry name" value="PGBD-like_sf"/>
</dbReference>
<sequence>MKRIVVFILLVANVYLAINQYLKYRRYNPGRDYNYIAKTKEIDANYHDTKLVTEYFELAHKAGSFARKVWYNEGIDVLYEDQTNPQSQNAVQAYNQMLARIKHLEAKLIASKKMKAQGLDNKAIKFVEKKGITPKNYELFQRIEKQPIIKGDTTLLTWEVQNQLIKKGYKIPLDGKYRDVTEEAIMKFQIKNKIFASGKVDERTLRLLLK</sequence>
<organism evidence="2 3">
    <name type="scientific">Microscilla marina ATCC 23134</name>
    <dbReference type="NCBI Taxonomy" id="313606"/>
    <lineage>
        <taxon>Bacteria</taxon>
        <taxon>Pseudomonadati</taxon>
        <taxon>Bacteroidota</taxon>
        <taxon>Cytophagia</taxon>
        <taxon>Cytophagales</taxon>
        <taxon>Microscillaceae</taxon>
        <taxon>Microscilla</taxon>
    </lineage>
</organism>
<dbReference type="Pfam" id="PF01471">
    <property type="entry name" value="PG_binding_1"/>
    <property type="match status" value="1"/>
</dbReference>
<dbReference type="EMBL" id="AAWS01000016">
    <property type="protein sequence ID" value="EAY28460.1"/>
    <property type="molecule type" value="Genomic_DNA"/>
</dbReference>
<dbReference type="eggNOG" id="COG3409">
    <property type="taxonomic scope" value="Bacteria"/>
</dbReference>
<dbReference type="SUPFAM" id="SSF47090">
    <property type="entry name" value="PGBD-like"/>
    <property type="match status" value="1"/>
</dbReference>
<protein>
    <submittedName>
        <fullName evidence="2">Putative peptidoglycan binding domain protein</fullName>
    </submittedName>
</protein>
<proteinExistence type="predicted"/>
<name>A1ZMT0_MICM2</name>
<dbReference type="AlphaFoldDB" id="A1ZMT0"/>